<dbReference type="Gene3D" id="1.25.40.20">
    <property type="entry name" value="Ankyrin repeat-containing domain"/>
    <property type="match status" value="1"/>
</dbReference>
<reference evidence="1" key="1">
    <citation type="submission" date="2022-07" db="EMBL/GenBank/DDBJ databases">
        <title>Complete genome of CX2.</title>
        <authorList>
            <person name="Cao G."/>
        </authorList>
    </citation>
    <scope>NUCLEOTIDE SEQUENCE</scope>
    <source>
        <strain evidence="1">CX2</strain>
    </source>
</reference>
<dbReference type="InterPro" id="IPR036770">
    <property type="entry name" value="Ankyrin_rpt-contain_sf"/>
</dbReference>
<dbReference type="Proteomes" id="UP001060325">
    <property type="component" value="Chromosome"/>
</dbReference>
<name>A0ABY5FKY9_9BACL</name>
<dbReference type="EMBL" id="CP101462">
    <property type="protein sequence ID" value="UTT42060.1"/>
    <property type="molecule type" value="Genomic_DNA"/>
</dbReference>
<dbReference type="RefSeq" id="WP_255176708.1">
    <property type="nucleotide sequence ID" value="NZ_CP101462.1"/>
</dbReference>
<protein>
    <recommendedName>
        <fullName evidence="3">Ankyrin repeats (3 copies)</fullName>
    </recommendedName>
</protein>
<evidence type="ECO:0000313" key="1">
    <source>
        <dbReference type="EMBL" id="UTT42060.1"/>
    </source>
</evidence>
<evidence type="ECO:0008006" key="3">
    <source>
        <dbReference type="Google" id="ProtNLM"/>
    </source>
</evidence>
<accession>A0ABY5FKY9</accession>
<proteinExistence type="predicted"/>
<sequence length="204" mass="22758">MVLLVSLGLFVWSKATVDLASLQGEDLQKAVSAKRDLTVEDVHELQRRGEWKAVELAIESEKVKPTPDLFLEALQLGTSEVIRTYLQHGADPFAEVNGEPLMARVYGENADAEKWKVVNQEVDDDRLLVLAADALDMNAVTSLLDGGATIPVQAKESILYQPIRHNHVLLIERLIANGALWTSAHEQLAREFRSDAVLKWMNQH</sequence>
<keyword evidence="2" id="KW-1185">Reference proteome</keyword>
<evidence type="ECO:0000313" key="2">
    <source>
        <dbReference type="Proteomes" id="UP001060325"/>
    </source>
</evidence>
<gene>
    <name evidence="1" type="ORF">NMQ00_10895</name>
</gene>
<organism evidence="1 2">
    <name type="scientific">Exiguobacterium aurantiacum</name>
    <dbReference type="NCBI Taxonomy" id="33987"/>
    <lineage>
        <taxon>Bacteria</taxon>
        <taxon>Bacillati</taxon>
        <taxon>Bacillota</taxon>
        <taxon>Bacilli</taxon>
        <taxon>Bacillales</taxon>
        <taxon>Bacillales Family XII. Incertae Sedis</taxon>
        <taxon>Exiguobacterium</taxon>
    </lineage>
</organism>